<keyword evidence="4" id="KW-1185">Reference proteome</keyword>
<evidence type="ECO:0000256" key="1">
    <source>
        <dbReference type="ARBA" id="ARBA00022801"/>
    </source>
</evidence>
<dbReference type="InterPro" id="IPR002227">
    <property type="entry name" value="Tyrosinase_Cu-bd"/>
</dbReference>
<evidence type="ECO:0000259" key="2">
    <source>
        <dbReference type="PROSITE" id="PS00498"/>
    </source>
</evidence>
<name>A0A1Y0IJZ9_9BACL</name>
<dbReference type="PROSITE" id="PS00498">
    <property type="entry name" value="TYROSINASE_2"/>
    <property type="match status" value="1"/>
</dbReference>
<sequence length="365" mass="39925">MRDTIMQGVAKGIFPGAVVCVARNGDPLFYEAHGSADPAQERAMSIETRFDISTLTKVVATLPAVLRTVQLGKLTLVDPVARFLPELATGVDRHAKGQITFFHLLSHASGLPAWKPLFLEARGVKAFLRAMADTPLESTPGERLINSDLGYMLLAFALERIWDRPFAEVCERLVFGPLELYQTSFAEGDGLPPELCAVTETGNEQEQRRVAATGRHASFPWRDHTLCGEAQDGNAFYGLDGVAGHAGLFSTALDLTRYAEMWVRKGIHQRQRYLDTTLVSLAVNSHAVWQGQSFGLGWETATAQCPAGERAPMLSYGQLSASGCSLWCDPVRKLTSVTLTNAPQGSQSDGLSDWTRAFHKKVFND</sequence>
<dbReference type="EMBL" id="CP021434">
    <property type="protein sequence ID" value="ARU59835.1"/>
    <property type="molecule type" value="Genomic_DNA"/>
</dbReference>
<protein>
    <recommendedName>
        <fullName evidence="2">Tyrosinase copper-binding domain-containing protein</fullName>
    </recommendedName>
</protein>
<accession>A0A1Y0IJZ9</accession>
<dbReference type="Gene3D" id="3.40.710.10">
    <property type="entry name" value="DD-peptidase/beta-lactamase superfamily"/>
    <property type="match status" value="1"/>
</dbReference>
<keyword evidence="1" id="KW-0378">Hydrolase</keyword>
<gene>
    <name evidence="3" type="ORF">CBW65_01285</name>
</gene>
<dbReference type="KEGG" id="tum:CBW65_01285"/>
<dbReference type="Proteomes" id="UP000195437">
    <property type="component" value="Chromosome"/>
</dbReference>
<evidence type="ECO:0000313" key="4">
    <source>
        <dbReference type="Proteomes" id="UP000195437"/>
    </source>
</evidence>
<reference evidence="4" key="1">
    <citation type="submission" date="2017-05" db="EMBL/GenBank/DDBJ databases">
        <authorList>
            <person name="Sung H."/>
        </authorList>
    </citation>
    <scope>NUCLEOTIDE SEQUENCE [LARGE SCALE GENOMIC DNA]</scope>
    <source>
        <strain evidence="4">AR23208</strain>
    </source>
</reference>
<organism evidence="3 4">
    <name type="scientific">Tumebacillus avium</name>
    <dbReference type="NCBI Taxonomy" id="1903704"/>
    <lineage>
        <taxon>Bacteria</taxon>
        <taxon>Bacillati</taxon>
        <taxon>Bacillota</taxon>
        <taxon>Bacilli</taxon>
        <taxon>Bacillales</taxon>
        <taxon>Alicyclobacillaceae</taxon>
        <taxon>Tumebacillus</taxon>
    </lineage>
</organism>
<evidence type="ECO:0000313" key="3">
    <source>
        <dbReference type="EMBL" id="ARU59835.1"/>
    </source>
</evidence>
<dbReference type="AlphaFoldDB" id="A0A1Y0IJZ9"/>
<dbReference type="InterPro" id="IPR001466">
    <property type="entry name" value="Beta-lactam-related"/>
</dbReference>
<proteinExistence type="predicted"/>
<dbReference type="GO" id="GO:0016787">
    <property type="term" value="F:hydrolase activity"/>
    <property type="evidence" value="ECO:0007669"/>
    <property type="project" value="UniProtKB-KW"/>
</dbReference>
<dbReference type="Pfam" id="PF00144">
    <property type="entry name" value="Beta-lactamase"/>
    <property type="match status" value="1"/>
</dbReference>
<dbReference type="RefSeq" id="WP_087455222.1">
    <property type="nucleotide sequence ID" value="NZ_CP021434.1"/>
</dbReference>
<feature type="domain" description="Tyrosinase copper-binding" evidence="2">
    <location>
        <begin position="26"/>
        <end position="37"/>
    </location>
</feature>
<dbReference type="GO" id="GO:0016491">
    <property type="term" value="F:oxidoreductase activity"/>
    <property type="evidence" value="ECO:0007669"/>
    <property type="project" value="InterPro"/>
</dbReference>
<dbReference type="PANTHER" id="PTHR43283:SF11">
    <property type="entry name" value="BETA-LACTAMASE-RELATED DOMAIN-CONTAINING PROTEIN"/>
    <property type="match status" value="1"/>
</dbReference>
<dbReference type="PANTHER" id="PTHR43283">
    <property type="entry name" value="BETA-LACTAMASE-RELATED"/>
    <property type="match status" value="1"/>
</dbReference>
<dbReference type="OrthoDB" id="9770183at2"/>
<dbReference type="InterPro" id="IPR012338">
    <property type="entry name" value="Beta-lactam/transpept-like"/>
</dbReference>
<dbReference type="InterPro" id="IPR050789">
    <property type="entry name" value="Diverse_Enzym_Activities"/>
</dbReference>
<dbReference type="SUPFAM" id="SSF56601">
    <property type="entry name" value="beta-lactamase/transpeptidase-like"/>
    <property type="match status" value="1"/>
</dbReference>